<protein>
    <submittedName>
        <fullName evidence="1">Uncharacterized protein</fullName>
    </submittedName>
</protein>
<name>A0A8J8SYM1_HALGN</name>
<keyword evidence="2" id="KW-1185">Reference proteome</keyword>
<comment type="caution">
    <text evidence="1">The sequence shown here is derived from an EMBL/GenBank/DDBJ whole genome shotgun (WGS) entry which is preliminary data.</text>
</comment>
<accession>A0A8J8SYM1</accession>
<dbReference type="AlphaFoldDB" id="A0A8J8SYM1"/>
<reference evidence="1" key="1">
    <citation type="submission" date="2019-06" db="EMBL/GenBank/DDBJ databases">
        <authorList>
            <person name="Zheng W."/>
        </authorList>
    </citation>
    <scope>NUCLEOTIDE SEQUENCE</scope>
    <source>
        <strain evidence="1">QDHG01</strain>
    </source>
</reference>
<gene>
    <name evidence="1" type="ORF">FGO68_gene15636</name>
</gene>
<proteinExistence type="predicted"/>
<dbReference type="Proteomes" id="UP000785679">
    <property type="component" value="Unassembled WGS sequence"/>
</dbReference>
<sequence length="78" mass="8821">MHSAIQKPELLGKAIYDQPNVSLLSTESSSIHLPYRISTHRPISLRIQALSTFDRLTKYCRKYDLGDNLTAADTSMKL</sequence>
<evidence type="ECO:0000313" key="2">
    <source>
        <dbReference type="Proteomes" id="UP000785679"/>
    </source>
</evidence>
<organism evidence="1 2">
    <name type="scientific">Halteria grandinella</name>
    <dbReference type="NCBI Taxonomy" id="5974"/>
    <lineage>
        <taxon>Eukaryota</taxon>
        <taxon>Sar</taxon>
        <taxon>Alveolata</taxon>
        <taxon>Ciliophora</taxon>
        <taxon>Intramacronucleata</taxon>
        <taxon>Spirotrichea</taxon>
        <taxon>Stichotrichia</taxon>
        <taxon>Sporadotrichida</taxon>
        <taxon>Halteriidae</taxon>
        <taxon>Halteria</taxon>
    </lineage>
</organism>
<evidence type="ECO:0000313" key="1">
    <source>
        <dbReference type="EMBL" id="TNV75677.1"/>
    </source>
</evidence>
<dbReference type="EMBL" id="RRYP01015074">
    <property type="protein sequence ID" value="TNV75677.1"/>
    <property type="molecule type" value="Genomic_DNA"/>
</dbReference>